<dbReference type="Proteomes" id="UP000295611">
    <property type="component" value="Unassembled WGS sequence"/>
</dbReference>
<evidence type="ECO:0000313" key="2">
    <source>
        <dbReference type="Proteomes" id="UP000295611"/>
    </source>
</evidence>
<reference evidence="1 2" key="1">
    <citation type="submission" date="2019-03" db="EMBL/GenBank/DDBJ databases">
        <title>Genomic Encyclopedia of Type Strains, Phase III (KMG-III): the genomes of soil and plant-associated and newly described type strains.</title>
        <authorList>
            <person name="Whitman W."/>
        </authorList>
    </citation>
    <scope>NUCLEOTIDE SEQUENCE [LARGE SCALE GENOMIC DNA]</scope>
    <source>
        <strain evidence="1 2">CECT 8976</strain>
    </source>
</reference>
<gene>
    <name evidence="1" type="ORF">DFP86_11164</name>
</gene>
<keyword evidence="2" id="KW-1185">Reference proteome</keyword>
<proteinExistence type="predicted"/>
<sequence length="51" mass="5926">MHYAMLLSDIQQQQPSLPDHYDCVPSTTATRPTLLSRLVAWAHARRQARRH</sequence>
<dbReference type="AlphaFoldDB" id="A0A4R7B1A9"/>
<accession>A0A4R7B1A9</accession>
<comment type="caution">
    <text evidence="1">The sequence shown here is derived from an EMBL/GenBank/DDBJ whole genome shotgun (WGS) entry which is preliminary data.</text>
</comment>
<dbReference type="EMBL" id="SNZP01000011">
    <property type="protein sequence ID" value="TDR76481.1"/>
    <property type="molecule type" value="Genomic_DNA"/>
</dbReference>
<name>A0A4R7B1A9_9NEIS</name>
<dbReference type="RefSeq" id="WP_166642276.1">
    <property type="nucleotide sequence ID" value="NZ_SNZP01000011.1"/>
</dbReference>
<organism evidence="1 2">
    <name type="scientific">Paludibacterium purpuratum</name>
    <dbReference type="NCBI Taxonomy" id="1144873"/>
    <lineage>
        <taxon>Bacteria</taxon>
        <taxon>Pseudomonadati</taxon>
        <taxon>Pseudomonadota</taxon>
        <taxon>Betaproteobacteria</taxon>
        <taxon>Neisseriales</taxon>
        <taxon>Chromobacteriaceae</taxon>
        <taxon>Paludibacterium</taxon>
    </lineage>
</organism>
<protein>
    <submittedName>
        <fullName evidence="1">Uncharacterized protein</fullName>
    </submittedName>
</protein>
<evidence type="ECO:0000313" key="1">
    <source>
        <dbReference type="EMBL" id="TDR76481.1"/>
    </source>
</evidence>